<evidence type="ECO:0000313" key="2">
    <source>
        <dbReference type="Proteomes" id="UP000008144"/>
    </source>
</evidence>
<sequence>MDLTGIQQANTPIFARITLLQDNPHWKSAIQILCLACVCIFDDNPRDMFWTV</sequence>
<dbReference type="AlphaFoldDB" id="H2Y091"/>
<dbReference type="Proteomes" id="UP000008144">
    <property type="component" value="Unassembled WGS sequence"/>
</dbReference>
<evidence type="ECO:0000313" key="1">
    <source>
        <dbReference type="Ensembl" id="ENSCINP00000035325.1"/>
    </source>
</evidence>
<reference evidence="2" key="1">
    <citation type="journal article" date="2002" name="Science">
        <title>The draft genome of Ciona intestinalis: insights into chordate and vertebrate origins.</title>
        <authorList>
            <person name="Dehal P."/>
            <person name="Satou Y."/>
            <person name="Campbell R.K."/>
            <person name="Chapman J."/>
            <person name="Degnan B."/>
            <person name="De Tomaso A."/>
            <person name="Davidson B."/>
            <person name="Di Gregorio A."/>
            <person name="Gelpke M."/>
            <person name="Goodstein D.M."/>
            <person name="Harafuji N."/>
            <person name="Hastings K.E."/>
            <person name="Ho I."/>
            <person name="Hotta K."/>
            <person name="Huang W."/>
            <person name="Kawashima T."/>
            <person name="Lemaire P."/>
            <person name="Martinez D."/>
            <person name="Meinertzhagen I.A."/>
            <person name="Necula S."/>
            <person name="Nonaka M."/>
            <person name="Putnam N."/>
            <person name="Rash S."/>
            <person name="Saiga H."/>
            <person name="Satake M."/>
            <person name="Terry A."/>
            <person name="Yamada L."/>
            <person name="Wang H.G."/>
            <person name="Awazu S."/>
            <person name="Azumi K."/>
            <person name="Boore J."/>
            <person name="Branno M."/>
            <person name="Chin-Bow S."/>
            <person name="DeSantis R."/>
            <person name="Doyle S."/>
            <person name="Francino P."/>
            <person name="Keys D.N."/>
            <person name="Haga S."/>
            <person name="Hayashi H."/>
            <person name="Hino K."/>
            <person name="Imai K.S."/>
            <person name="Inaba K."/>
            <person name="Kano S."/>
            <person name="Kobayashi K."/>
            <person name="Kobayashi M."/>
            <person name="Lee B.I."/>
            <person name="Makabe K.W."/>
            <person name="Manohar C."/>
            <person name="Matassi G."/>
            <person name="Medina M."/>
            <person name="Mochizuki Y."/>
            <person name="Mount S."/>
            <person name="Morishita T."/>
            <person name="Miura S."/>
            <person name="Nakayama A."/>
            <person name="Nishizaka S."/>
            <person name="Nomoto H."/>
            <person name="Ohta F."/>
            <person name="Oishi K."/>
            <person name="Rigoutsos I."/>
            <person name="Sano M."/>
            <person name="Sasaki A."/>
            <person name="Sasakura Y."/>
            <person name="Shoguchi E."/>
            <person name="Shin-i T."/>
            <person name="Spagnuolo A."/>
            <person name="Stainier D."/>
            <person name="Suzuki M.M."/>
            <person name="Tassy O."/>
            <person name="Takatori N."/>
            <person name="Tokuoka M."/>
            <person name="Yagi K."/>
            <person name="Yoshizaki F."/>
            <person name="Wada S."/>
            <person name="Zhang C."/>
            <person name="Hyatt P.D."/>
            <person name="Larimer F."/>
            <person name="Detter C."/>
            <person name="Doggett N."/>
            <person name="Glavina T."/>
            <person name="Hawkins T."/>
            <person name="Richardson P."/>
            <person name="Lucas S."/>
            <person name="Kohara Y."/>
            <person name="Levine M."/>
            <person name="Satoh N."/>
            <person name="Rokhsar D.S."/>
        </authorList>
    </citation>
    <scope>NUCLEOTIDE SEQUENCE [LARGE SCALE GENOMIC DNA]</scope>
</reference>
<dbReference type="HOGENOM" id="CLU_3086491_0_0_1"/>
<protein>
    <submittedName>
        <fullName evidence="1">Uncharacterized protein</fullName>
    </submittedName>
</protein>
<accession>H2Y091</accession>
<organism evidence="1 2">
    <name type="scientific">Ciona intestinalis</name>
    <name type="common">Transparent sea squirt</name>
    <name type="synonym">Ascidia intestinalis</name>
    <dbReference type="NCBI Taxonomy" id="7719"/>
    <lineage>
        <taxon>Eukaryota</taxon>
        <taxon>Metazoa</taxon>
        <taxon>Chordata</taxon>
        <taxon>Tunicata</taxon>
        <taxon>Ascidiacea</taxon>
        <taxon>Phlebobranchia</taxon>
        <taxon>Cionidae</taxon>
        <taxon>Ciona</taxon>
    </lineage>
</organism>
<name>H2Y091_CIOIN</name>
<keyword evidence="2" id="KW-1185">Reference proteome</keyword>
<dbReference type="Ensembl" id="ENSCINT00000035789.1">
    <property type="protein sequence ID" value="ENSCINP00000035325.1"/>
    <property type="gene ID" value="ENSCING00000020248.1"/>
</dbReference>
<reference evidence="1" key="3">
    <citation type="submission" date="2025-09" db="UniProtKB">
        <authorList>
            <consortium name="Ensembl"/>
        </authorList>
    </citation>
    <scope>IDENTIFICATION</scope>
</reference>
<dbReference type="InParanoid" id="H2Y091"/>
<proteinExistence type="predicted"/>
<reference evidence="1" key="2">
    <citation type="submission" date="2025-08" db="UniProtKB">
        <authorList>
            <consortium name="Ensembl"/>
        </authorList>
    </citation>
    <scope>IDENTIFICATION</scope>
</reference>